<keyword evidence="7" id="KW-1185">Reference proteome</keyword>
<protein>
    <submittedName>
        <fullName evidence="6">Disease resistance protein RXW24L</fullName>
    </submittedName>
</protein>
<evidence type="ECO:0000256" key="1">
    <source>
        <dbReference type="ARBA" id="ARBA00022737"/>
    </source>
</evidence>
<dbReference type="CDD" id="cd14798">
    <property type="entry name" value="RX-CC_like"/>
    <property type="match status" value="1"/>
</dbReference>
<dbReference type="AlphaFoldDB" id="A0ABD0ZT51"/>
<accession>A0ABD0ZT51</accession>
<dbReference type="Gene3D" id="1.20.5.4130">
    <property type="match status" value="1"/>
</dbReference>
<evidence type="ECO:0000256" key="3">
    <source>
        <dbReference type="ARBA" id="ARBA00022821"/>
    </source>
</evidence>
<comment type="caution">
    <text evidence="6">The sequence shown here is derived from an EMBL/GenBank/DDBJ whole genome shotgun (WGS) entry which is preliminary data.</text>
</comment>
<reference evidence="6 7" key="1">
    <citation type="submission" date="2024-04" db="EMBL/GenBank/DDBJ databases">
        <title>Genome assembly C_amara_ONT_v2.</title>
        <authorList>
            <person name="Yant L."/>
            <person name="Moore C."/>
            <person name="Slenker M."/>
        </authorList>
    </citation>
    <scope>NUCLEOTIDE SEQUENCE [LARGE SCALE GENOMIC DNA]</scope>
    <source>
        <tissue evidence="6">Leaf</tissue>
    </source>
</reference>
<keyword evidence="3" id="KW-0611">Plant defense</keyword>
<dbReference type="InterPro" id="IPR027417">
    <property type="entry name" value="P-loop_NTPase"/>
</dbReference>
<dbReference type="SUPFAM" id="SSF52540">
    <property type="entry name" value="P-loop containing nucleoside triphosphate hydrolases"/>
    <property type="match status" value="1"/>
</dbReference>
<sequence length="238" mass="27331">MAESLLSFGVEKLWDLLVRETDRLKGVDEQLTELKSDLELLRLFLKDAKRHANPSVRNWVEEIKEVVFDAEDIIETFLLKEELSKTSGVKKRMRRLSCIIVDRRKLALDIRGISDRISKVIGKMKTILVQQMIFKGNEDTNLLQERQREMRKTYPTNNENDLVGLEKNVMKLVGYLAEEDKIQVVSITGMSGIGKTTLARQVFNHEMVKNHFNGVACVGVYFTTVYNEIRVANNLAEA</sequence>
<evidence type="ECO:0000313" key="7">
    <source>
        <dbReference type="Proteomes" id="UP001558713"/>
    </source>
</evidence>
<evidence type="ECO:0000256" key="2">
    <source>
        <dbReference type="ARBA" id="ARBA00022741"/>
    </source>
</evidence>
<dbReference type="EMBL" id="JBANAX010000685">
    <property type="protein sequence ID" value="KAL1197763.1"/>
    <property type="molecule type" value="Genomic_DNA"/>
</dbReference>
<dbReference type="InterPro" id="IPR002182">
    <property type="entry name" value="NB-ARC"/>
</dbReference>
<feature type="domain" description="NB-ARC" evidence="4">
    <location>
        <begin position="166"/>
        <end position="223"/>
    </location>
</feature>
<organism evidence="6 7">
    <name type="scientific">Cardamine amara subsp. amara</name>
    <dbReference type="NCBI Taxonomy" id="228776"/>
    <lineage>
        <taxon>Eukaryota</taxon>
        <taxon>Viridiplantae</taxon>
        <taxon>Streptophyta</taxon>
        <taxon>Embryophyta</taxon>
        <taxon>Tracheophyta</taxon>
        <taxon>Spermatophyta</taxon>
        <taxon>Magnoliopsida</taxon>
        <taxon>eudicotyledons</taxon>
        <taxon>Gunneridae</taxon>
        <taxon>Pentapetalae</taxon>
        <taxon>rosids</taxon>
        <taxon>malvids</taxon>
        <taxon>Brassicales</taxon>
        <taxon>Brassicaceae</taxon>
        <taxon>Cardamineae</taxon>
        <taxon>Cardamine</taxon>
    </lineage>
</organism>
<dbReference type="PANTHER" id="PTHR19338:SF66">
    <property type="entry name" value="NB-ARC DOMAIN-CONTAINING PROTEIN"/>
    <property type="match status" value="1"/>
</dbReference>
<proteinExistence type="predicted"/>
<evidence type="ECO:0000259" key="4">
    <source>
        <dbReference type="Pfam" id="PF00931"/>
    </source>
</evidence>
<feature type="domain" description="Disease resistance N-terminal" evidence="5">
    <location>
        <begin position="6"/>
        <end position="91"/>
    </location>
</feature>
<dbReference type="GO" id="GO:0000166">
    <property type="term" value="F:nucleotide binding"/>
    <property type="evidence" value="ECO:0007669"/>
    <property type="project" value="UniProtKB-KW"/>
</dbReference>
<keyword evidence="2" id="KW-0547">Nucleotide-binding</keyword>
<keyword evidence="1" id="KW-0677">Repeat</keyword>
<dbReference type="PANTHER" id="PTHR19338">
    <property type="entry name" value="TRANSLOCASE OF INNER MITOCHONDRIAL MEMBRANE 13 HOMOLOG"/>
    <property type="match status" value="1"/>
</dbReference>
<dbReference type="Proteomes" id="UP001558713">
    <property type="component" value="Unassembled WGS sequence"/>
</dbReference>
<gene>
    <name evidence="6" type="ORF">V5N11_003668</name>
</gene>
<evidence type="ECO:0000313" key="6">
    <source>
        <dbReference type="EMBL" id="KAL1197763.1"/>
    </source>
</evidence>
<dbReference type="Gene3D" id="3.40.50.300">
    <property type="entry name" value="P-loop containing nucleotide triphosphate hydrolases"/>
    <property type="match status" value="1"/>
</dbReference>
<dbReference type="Pfam" id="PF18052">
    <property type="entry name" value="Rx_N"/>
    <property type="match status" value="1"/>
</dbReference>
<name>A0ABD0ZT51_CARAN</name>
<dbReference type="GO" id="GO:0006952">
    <property type="term" value="P:defense response"/>
    <property type="evidence" value="ECO:0007669"/>
    <property type="project" value="UniProtKB-KW"/>
</dbReference>
<dbReference type="InterPro" id="IPR041118">
    <property type="entry name" value="Rx_N"/>
</dbReference>
<dbReference type="Pfam" id="PF00931">
    <property type="entry name" value="NB-ARC"/>
    <property type="match status" value="1"/>
</dbReference>
<dbReference type="InterPro" id="IPR038005">
    <property type="entry name" value="RX-like_CC"/>
</dbReference>
<evidence type="ECO:0000259" key="5">
    <source>
        <dbReference type="Pfam" id="PF18052"/>
    </source>
</evidence>